<feature type="transmembrane region" description="Helical" evidence="1">
    <location>
        <begin position="40"/>
        <end position="60"/>
    </location>
</feature>
<evidence type="ECO:0000313" key="3">
    <source>
        <dbReference type="Proteomes" id="UP000623090"/>
    </source>
</evidence>
<keyword evidence="1" id="KW-1133">Transmembrane helix</keyword>
<keyword evidence="1" id="KW-0472">Membrane</keyword>
<proteinExistence type="predicted"/>
<reference evidence="2 3" key="1">
    <citation type="journal article" date="2020" name="Microorganisms">
        <title>Description of Komagataeibacter melaceti sp. nov. and Komagataeibacter melomenusus sp. nov. Isolated from Apple Cider Vinegar.</title>
        <authorList>
            <person name="Maric L."/>
            <person name="Cleenwerck I."/>
            <person name="Accetto T."/>
            <person name="Vandamme P."/>
            <person name="Trcek J."/>
        </authorList>
    </citation>
    <scope>NUCLEOTIDE SEQUENCE [LARGE SCALE GENOMIC DNA]</scope>
    <source>
        <strain evidence="2 3">AV436</strain>
    </source>
</reference>
<keyword evidence="3" id="KW-1185">Reference proteome</keyword>
<feature type="transmembrane region" description="Helical" evidence="1">
    <location>
        <begin position="16"/>
        <end position="34"/>
    </location>
</feature>
<protein>
    <submittedName>
        <fullName evidence="2">Competence protein ComE</fullName>
    </submittedName>
</protein>
<keyword evidence="1" id="KW-0812">Transmembrane</keyword>
<comment type="caution">
    <text evidence="2">The sequence shown here is derived from an EMBL/GenBank/DDBJ whole genome shotgun (WGS) entry which is preliminary data.</text>
</comment>
<name>A0ABX2AKX9_9PROT</name>
<organism evidence="2 3">
    <name type="scientific">Komagataeibacter melomenusus</name>
    <dbReference type="NCBI Taxonomy" id="2766578"/>
    <lineage>
        <taxon>Bacteria</taxon>
        <taxon>Pseudomonadati</taxon>
        <taxon>Pseudomonadota</taxon>
        <taxon>Alphaproteobacteria</taxon>
        <taxon>Acetobacterales</taxon>
        <taxon>Acetobacteraceae</taxon>
        <taxon>Komagataeibacter</taxon>
    </lineage>
</organism>
<gene>
    <name evidence="2" type="ORF">HNW77_17320</name>
</gene>
<accession>A0ABX2AKX9</accession>
<dbReference type="Proteomes" id="UP000623090">
    <property type="component" value="Unassembled WGS sequence"/>
</dbReference>
<dbReference type="EMBL" id="JABJWC010000107">
    <property type="protein sequence ID" value="NPC68087.1"/>
    <property type="molecule type" value="Genomic_DNA"/>
</dbReference>
<evidence type="ECO:0000256" key="1">
    <source>
        <dbReference type="SAM" id="Phobius"/>
    </source>
</evidence>
<evidence type="ECO:0000313" key="2">
    <source>
        <dbReference type="EMBL" id="NPC68087.1"/>
    </source>
</evidence>
<sequence>MSRALAAWLWGQNSRLVLWLPVALAGGVIAYFALPFEPGGAAMAGAALACIAALACRLLWPDRLAVRLGAGVVGAAAM</sequence>
<feature type="non-terminal residue" evidence="2">
    <location>
        <position position="78"/>
    </location>
</feature>